<feature type="coiled-coil region" evidence="1">
    <location>
        <begin position="440"/>
        <end position="558"/>
    </location>
</feature>
<feature type="compositionally biased region" description="Basic and acidic residues" evidence="2">
    <location>
        <begin position="105"/>
        <end position="117"/>
    </location>
</feature>
<accession>A0A8T0IGS7</accession>
<feature type="region of interest" description="Disordered" evidence="2">
    <location>
        <begin position="303"/>
        <end position="333"/>
    </location>
</feature>
<feature type="coiled-coil region" evidence="1">
    <location>
        <begin position="612"/>
        <end position="761"/>
    </location>
</feature>
<feature type="coiled-coil region" evidence="1">
    <location>
        <begin position="811"/>
        <end position="859"/>
    </location>
</feature>
<keyword evidence="4" id="KW-1185">Reference proteome</keyword>
<dbReference type="AlphaFoldDB" id="A0A8T0IGS7"/>
<feature type="compositionally biased region" description="Polar residues" evidence="2">
    <location>
        <begin position="363"/>
        <end position="373"/>
    </location>
</feature>
<gene>
    <name evidence="3" type="ORF">KC19_3G027600</name>
</gene>
<feature type="compositionally biased region" description="Basic and acidic residues" evidence="2">
    <location>
        <begin position="350"/>
        <end position="362"/>
    </location>
</feature>
<dbReference type="EMBL" id="CM026423">
    <property type="protein sequence ID" value="KAG0582027.1"/>
    <property type="molecule type" value="Genomic_DNA"/>
</dbReference>
<feature type="region of interest" description="Disordered" evidence="2">
    <location>
        <begin position="350"/>
        <end position="418"/>
    </location>
</feature>
<organism evidence="3 4">
    <name type="scientific">Ceratodon purpureus</name>
    <name type="common">Fire moss</name>
    <name type="synonym">Dicranum purpureum</name>
    <dbReference type="NCBI Taxonomy" id="3225"/>
    <lineage>
        <taxon>Eukaryota</taxon>
        <taxon>Viridiplantae</taxon>
        <taxon>Streptophyta</taxon>
        <taxon>Embryophyta</taxon>
        <taxon>Bryophyta</taxon>
        <taxon>Bryophytina</taxon>
        <taxon>Bryopsida</taxon>
        <taxon>Dicranidae</taxon>
        <taxon>Pseudoditrichales</taxon>
        <taxon>Ditrichaceae</taxon>
        <taxon>Ceratodon</taxon>
    </lineage>
</organism>
<keyword evidence="1" id="KW-0175">Coiled coil</keyword>
<name>A0A8T0IGS7_CERPU</name>
<reference evidence="3" key="1">
    <citation type="submission" date="2020-06" db="EMBL/GenBank/DDBJ databases">
        <title>WGS assembly of Ceratodon purpureus strain R40.</title>
        <authorList>
            <person name="Carey S.B."/>
            <person name="Jenkins J."/>
            <person name="Shu S."/>
            <person name="Lovell J.T."/>
            <person name="Sreedasyam A."/>
            <person name="Maumus F."/>
            <person name="Tiley G.P."/>
            <person name="Fernandez-Pozo N."/>
            <person name="Barry K."/>
            <person name="Chen C."/>
            <person name="Wang M."/>
            <person name="Lipzen A."/>
            <person name="Daum C."/>
            <person name="Saski C.A."/>
            <person name="Payton A.C."/>
            <person name="Mcbreen J.C."/>
            <person name="Conrad R.E."/>
            <person name="Kollar L.M."/>
            <person name="Olsson S."/>
            <person name="Huttunen S."/>
            <person name="Landis J.B."/>
            <person name="Wickett N.J."/>
            <person name="Johnson M.G."/>
            <person name="Rensing S.A."/>
            <person name="Grimwood J."/>
            <person name="Schmutz J."/>
            <person name="Mcdaniel S.F."/>
        </authorList>
    </citation>
    <scope>NUCLEOTIDE SEQUENCE</scope>
    <source>
        <strain evidence="3">R40</strain>
    </source>
</reference>
<feature type="compositionally biased region" description="Basic and acidic residues" evidence="2">
    <location>
        <begin position="376"/>
        <end position="387"/>
    </location>
</feature>
<dbReference type="Proteomes" id="UP000822688">
    <property type="component" value="Chromosome 3"/>
</dbReference>
<sequence>MEEEGETGSRRESVGVSGGEGAYENATMGDDGGSSREDSVFREDSFFERQGAIGGELTKPEGSVSQEPLESRDANLEISPILTPEKLKPEFVNSREISDPNNEAKYSDENFLDHETTPYDTVNRQESIECRSFLEGDDYSESALPDNVSEMSTSVKNYSTVDDEGVTPQFEDKKEIVSKESEDVVMEIAERLSQLRSIGKTAESARKYILESDTSTEDLESNDHMSDLLGPKRLDFEVIDFDQFGAQPPDLPLNDNLKKVHHHGGISSFNGGKGVGTSTKAKKPEHHLRALDSRNGIEQEMKGLHDHPVKIGLKNTPEKKHPRKERGAGALDLPTGHVIPRLCNMENVKEASRGHDVSRDFDTSSVGSRTGSSKLRLPDSLKPKKLSEAPMSGSPIRRSKSTMPDVKGSPVHEETRKRTEDLQHLTHMQAKRLEEYCNRVDLSTAQLKEQSRMHEELNRRLETECGERLKSEAELMMLREMLPNVEEKLKDLCDQMLFMEVQLQEQVDFRNKLEEALERERQERVHLVANLEEQIYLRNKLEGDLELERQERMHLAEKLEEQIYCRNKLEGSLELERQERMHFVAKIEEQVDLSNKLEGSLERELQERINFVAKLEEQVDLRNKLEESLERERQERLHFVARLEEQVVLRNKLEEDLEQERQDRLQLAAKLDEQVDFRNKLEENLDQERQERTQYVLQLEQQTRLREELANKLDRERDERLTSEAGLMVIRELLPNMETKLVDLNNQVESLISQLQEQTQSREVFNEKLDQECKDRMQHMAKIEAQMKMHEESAQKFDAGRDERNKNETTLKELRERLPKGEEQLLSLQNQVLSLATQLQEQIEMRKELEQKLDLEREERTQNALIMANYTTPASSIPWSEEKIEFTKLLHEQKELLANQVKEAATLKTATEKKVGLLNHQVRLDCYTP</sequence>
<evidence type="ECO:0000313" key="3">
    <source>
        <dbReference type="EMBL" id="KAG0582027.1"/>
    </source>
</evidence>
<feature type="region of interest" description="Disordered" evidence="2">
    <location>
        <begin position="1"/>
        <end position="124"/>
    </location>
</feature>
<proteinExistence type="predicted"/>
<evidence type="ECO:0000256" key="2">
    <source>
        <dbReference type="SAM" id="MobiDB-lite"/>
    </source>
</evidence>
<protein>
    <submittedName>
        <fullName evidence="3">Uncharacterized protein</fullName>
    </submittedName>
</protein>
<feature type="region of interest" description="Disordered" evidence="2">
    <location>
        <begin position="264"/>
        <end position="288"/>
    </location>
</feature>
<evidence type="ECO:0000256" key="1">
    <source>
        <dbReference type="SAM" id="Coils"/>
    </source>
</evidence>
<comment type="caution">
    <text evidence="3">The sequence shown here is derived from an EMBL/GenBank/DDBJ whole genome shotgun (WGS) entry which is preliminary data.</text>
</comment>
<evidence type="ECO:0000313" key="4">
    <source>
        <dbReference type="Proteomes" id="UP000822688"/>
    </source>
</evidence>
<feature type="compositionally biased region" description="Basic and acidic residues" evidence="2">
    <location>
        <begin position="33"/>
        <end position="47"/>
    </location>
</feature>